<dbReference type="AlphaFoldDB" id="A0A841L6J8"/>
<gene>
    <name evidence="2" type="ORF">HNQ80_004146</name>
</gene>
<dbReference type="EMBL" id="JACHEN010000031">
    <property type="protein sequence ID" value="MBB6218009.1"/>
    <property type="molecule type" value="Genomic_DNA"/>
</dbReference>
<comment type="caution">
    <text evidence="2">The sequence shown here is derived from an EMBL/GenBank/DDBJ whole genome shotgun (WGS) entry which is preliminary data.</text>
</comment>
<dbReference type="RefSeq" id="WP_243183447.1">
    <property type="nucleotide sequence ID" value="NZ_JACHEN010000031.1"/>
</dbReference>
<keyword evidence="1" id="KW-0472">Membrane</keyword>
<sequence length="64" mass="7347">MNVILALIIIPLVIFLITWLFQWLWNITVPGIFGLREITFWEAFRLIIMAGILFGGGRWTNIGG</sequence>
<protein>
    <submittedName>
        <fullName evidence="2">Succinate dehydrogenase hydrophobic anchor subunit</fullName>
    </submittedName>
</protein>
<keyword evidence="3" id="KW-1185">Reference proteome</keyword>
<evidence type="ECO:0000256" key="1">
    <source>
        <dbReference type="SAM" id="Phobius"/>
    </source>
</evidence>
<organism evidence="2 3">
    <name type="scientific">Anaerosolibacter carboniphilus</name>
    <dbReference type="NCBI Taxonomy" id="1417629"/>
    <lineage>
        <taxon>Bacteria</taxon>
        <taxon>Bacillati</taxon>
        <taxon>Bacillota</taxon>
        <taxon>Clostridia</taxon>
        <taxon>Peptostreptococcales</taxon>
        <taxon>Thermotaleaceae</taxon>
        <taxon>Anaerosolibacter</taxon>
    </lineage>
</organism>
<evidence type="ECO:0000313" key="2">
    <source>
        <dbReference type="EMBL" id="MBB6218009.1"/>
    </source>
</evidence>
<keyword evidence="1" id="KW-0812">Transmembrane</keyword>
<reference evidence="2 3" key="1">
    <citation type="submission" date="2020-08" db="EMBL/GenBank/DDBJ databases">
        <title>Genomic Encyclopedia of Type Strains, Phase IV (KMG-IV): sequencing the most valuable type-strain genomes for metagenomic binning, comparative biology and taxonomic classification.</title>
        <authorList>
            <person name="Goeker M."/>
        </authorList>
    </citation>
    <scope>NUCLEOTIDE SEQUENCE [LARGE SCALE GENOMIC DNA]</scope>
    <source>
        <strain evidence="2 3">DSM 103526</strain>
    </source>
</reference>
<evidence type="ECO:0000313" key="3">
    <source>
        <dbReference type="Proteomes" id="UP000579281"/>
    </source>
</evidence>
<proteinExistence type="predicted"/>
<dbReference type="Proteomes" id="UP000579281">
    <property type="component" value="Unassembled WGS sequence"/>
</dbReference>
<feature type="transmembrane region" description="Helical" evidence="1">
    <location>
        <begin position="38"/>
        <end position="59"/>
    </location>
</feature>
<keyword evidence="1" id="KW-1133">Transmembrane helix</keyword>
<name>A0A841L6J8_9FIRM</name>
<feature type="transmembrane region" description="Helical" evidence="1">
    <location>
        <begin position="6"/>
        <end position="26"/>
    </location>
</feature>
<accession>A0A841L6J8</accession>